<comment type="caution">
    <text evidence="2">The sequence shown here is derived from an EMBL/GenBank/DDBJ whole genome shotgun (WGS) entry which is preliminary data.</text>
</comment>
<dbReference type="InterPro" id="IPR037923">
    <property type="entry name" value="HTH-like"/>
</dbReference>
<evidence type="ECO:0000313" key="3">
    <source>
        <dbReference type="Proteomes" id="UP000435323"/>
    </source>
</evidence>
<reference evidence="2 3" key="1">
    <citation type="submission" date="2019-11" db="EMBL/GenBank/DDBJ databases">
        <title>Using colonization assays and comparative genomics to discover symbiosis behaviors and factors in Vibrio fischeri.</title>
        <authorList>
            <person name="Bongrand C."/>
            <person name="Moriano-Gutierrez S."/>
            <person name="Arevalo P."/>
            <person name="Mcfall-Ngai M."/>
            <person name="Visick K."/>
            <person name="Polz M.F."/>
            <person name="Ruby E.G."/>
        </authorList>
    </citation>
    <scope>NUCLEOTIDE SEQUENCE [LARGE SCALE GENOMIC DNA]</scope>
    <source>
        <strain evidence="3">emors.3.2</strain>
    </source>
</reference>
<keyword evidence="1" id="KW-0238">DNA-binding</keyword>
<gene>
    <name evidence="2" type="ORF">GNP77_10105</name>
</gene>
<protein>
    <recommendedName>
        <fullName evidence="4">AraC-type arabinose-binding/dimerisation domain-containing protein</fullName>
    </recommendedName>
</protein>
<evidence type="ECO:0008006" key="4">
    <source>
        <dbReference type="Google" id="ProtNLM"/>
    </source>
</evidence>
<evidence type="ECO:0000256" key="1">
    <source>
        <dbReference type="ARBA" id="ARBA00023125"/>
    </source>
</evidence>
<accession>A0A6N3Z508</accession>
<dbReference type="EMBL" id="WOBO01000011">
    <property type="protein sequence ID" value="MUK45730.1"/>
    <property type="molecule type" value="Genomic_DNA"/>
</dbReference>
<name>A0A6N3Z508_ALIFS</name>
<organism evidence="2 3">
    <name type="scientific">Aliivibrio fischeri</name>
    <name type="common">Vibrio fischeri</name>
    <dbReference type="NCBI Taxonomy" id="668"/>
    <lineage>
        <taxon>Bacteria</taxon>
        <taxon>Pseudomonadati</taxon>
        <taxon>Pseudomonadota</taxon>
        <taxon>Gammaproteobacteria</taxon>
        <taxon>Vibrionales</taxon>
        <taxon>Vibrionaceae</taxon>
        <taxon>Aliivibrio</taxon>
    </lineage>
</organism>
<dbReference type="GO" id="GO:0003677">
    <property type="term" value="F:DNA binding"/>
    <property type="evidence" value="ECO:0007669"/>
    <property type="project" value="UniProtKB-KW"/>
</dbReference>
<proteinExistence type="predicted"/>
<evidence type="ECO:0000313" key="2">
    <source>
        <dbReference type="EMBL" id="MUK45730.1"/>
    </source>
</evidence>
<sequence length="220" mass="24653">METSKVTHFNLEVDMKNAITFESDTLTTLFYTARKKKNHYELVSVESGAMLIRLGKWEYLVEAGEMFWLPFDSLISETVVPNSTISRICFSIRTRENLPHQGGYLHSTPLLCAALNKLQTKTISNEAQQRLLSVIQDEILDSTCHTSLSDKSSAITHYVAELGKNAAPAQVNLSADMMMLLKVREADKMKKSGGKMDVIAEKLFEGNVQLMEQAFAILSE</sequence>
<dbReference type="RefSeq" id="WP_155657901.1">
    <property type="nucleotide sequence ID" value="NZ_WOBO01000011.1"/>
</dbReference>
<dbReference type="Proteomes" id="UP000435323">
    <property type="component" value="Unassembled WGS sequence"/>
</dbReference>
<dbReference type="AlphaFoldDB" id="A0A6N3Z508"/>
<dbReference type="SUPFAM" id="SSF51215">
    <property type="entry name" value="Regulatory protein AraC"/>
    <property type="match status" value="1"/>
</dbReference>